<comment type="caution">
    <text evidence="2">The sequence shown here is derived from an EMBL/GenBank/DDBJ whole genome shotgun (WGS) entry which is preliminary data.</text>
</comment>
<evidence type="ECO:0000313" key="3">
    <source>
        <dbReference type="Proteomes" id="UP000796880"/>
    </source>
</evidence>
<proteinExistence type="predicted"/>
<protein>
    <submittedName>
        <fullName evidence="2">Uncharacterized protein</fullName>
    </submittedName>
</protein>
<dbReference type="EMBL" id="VOIH02000001">
    <property type="protein sequence ID" value="KAF3457660.1"/>
    <property type="molecule type" value="Genomic_DNA"/>
</dbReference>
<feature type="region of interest" description="Disordered" evidence="1">
    <location>
        <begin position="24"/>
        <end position="70"/>
    </location>
</feature>
<evidence type="ECO:0000256" key="1">
    <source>
        <dbReference type="SAM" id="MobiDB-lite"/>
    </source>
</evidence>
<name>A0A8K0HS27_9ROSA</name>
<sequence length="231" mass="25653">MESKQIPFRAIGQRSIASIFHSRSSNPFKVSKGGSQGEGSEKGSGLSLSDFLNRKLHQTSEPPKIVKGKSRPFSSLLGLRELSECKDGKIGAKKGEEEDTNSFIDKVIFEQFKRTGTEKEECVGSSSIGEAENCNIADVRGSRKRKNIEGDNDKYVTRKHFAILGGDLKAKQRRREKSFDCTEKQPLYDHYANGRGWWESGMEGIDDEEVGLTEAWEGVGSTTMGGVIDWH</sequence>
<dbReference type="OrthoDB" id="753880at2759"/>
<dbReference type="PANTHER" id="PTHR38382:SF1">
    <property type="entry name" value="RNA-BINDING PROTEIN"/>
    <property type="match status" value="1"/>
</dbReference>
<dbReference type="PANTHER" id="PTHR38382">
    <property type="entry name" value="RNA-BINDING PROTEIN"/>
    <property type="match status" value="1"/>
</dbReference>
<keyword evidence="3" id="KW-1185">Reference proteome</keyword>
<gene>
    <name evidence="2" type="ORF">FNV43_RR02318</name>
</gene>
<dbReference type="Proteomes" id="UP000796880">
    <property type="component" value="Unassembled WGS sequence"/>
</dbReference>
<evidence type="ECO:0000313" key="2">
    <source>
        <dbReference type="EMBL" id="KAF3457660.1"/>
    </source>
</evidence>
<dbReference type="AlphaFoldDB" id="A0A8K0HS27"/>
<accession>A0A8K0HS27</accession>
<organism evidence="2 3">
    <name type="scientific">Rhamnella rubrinervis</name>
    <dbReference type="NCBI Taxonomy" id="2594499"/>
    <lineage>
        <taxon>Eukaryota</taxon>
        <taxon>Viridiplantae</taxon>
        <taxon>Streptophyta</taxon>
        <taxon>Embryophyta</taxon>
        <taxon>Tracheophyta</taxon>
        <taxon>Spermatophyta</taxon>
        <taxon>Magnoliopsida</taxon>
        <taxon>eudicotyledons</taxon>
        <taxon>Gunneridae</taxon>
        <taxon>Pentapetalae</taxon>
        <taxon>rosids</taxon>
        <taxon>fabids</taxon>
        <taxon>Rosales</taxon>
        <taxon>Rhamnaceae</taxon>
        <taxon>rhamnoid group</taxon>
        <taxon>Rhamneae</taxon>
        <taxon>Rhamnella</taxon>
    </lineage>
</organism>
<reference evidence="2" key="1">
    <citation type="submission" date="2020-03" db="EMBL/GenBank/DDBJ databases">
        <title>A high-quality chromosome-level genome assembly of a woody plant with both climbing and erect habits, Rhamnella rubrinervis.</title>
        <authorList>
            <person name="Lu Z."/>
            <person name="Yang Y."/>
            <person name="Zhu X."/>
            <person name="Sun Y."/>
        </authorList>
    </citation>
    <scope>NUCLEOTIDE SEQUENCE</scope>
    <source>
        <strain evidence="2">BYM</strain>
        <tissue evidence="2">Leaf</tissue>
    </source>
</reference>